<organism evidence="1 2">
    <name type="scientific">Legionella busanensis</name>
    <dbReference type="NCBI Taxonomy" id="190655"/>
    <lineage>
        <taxon>Bacteria</taxon>
        <taxon>Pseudomonadati</taxon>
        <taxon>Pseudomonadota</taxon>
        <taxon>Gammaproteobacteria</taxon>
        <taxon>Legionellales</taxon>
        <taxon>Legionellaceae</taxon>
        <taxon>Legionella</taxon>
    </lineage>
</organism>
<dbReference type="AlphaFoldDB" id="A0A378JMD8"/>
<proteinExistence type="predicted"/>
<reference evidence="1 2" key="1">
    <citation type="submission" date="2018-06" db="EMBL/GenBank/DDBJ databases">
        <authorList>
            <consortium name="Pathogen Informatics"/>
            <person name="Doyle S."/>
        </authorList>
    </citation>
    <scope>NUCLEOTIDE SEQUENCE [LARGE SCALE GENOMIC DNA]</scope>
    <source>
        <strain evidence="1 2">NCTC13316</strain>
    </source>
</reference>
<dbReference type="Proteomes" id="UP000254794">
    <property type="component" value="Unassembled WGS sequence"/>
</dbReference>
<dbReference type="EMBL" id="UGOD01000001">
    <property type="protein sequence ID" value="STX51901.1"/>
    <property type="molecule type" value="Genomic_DNA"/>
</dbReference>
<accession>A0A378JMD8</accession>
<dbReference type="OrthoDB" id="5646369at2"/>
<keyword evidence="2" id="KW-1185">Reference proteome</keyword>
<dbReference type="RefSeq" id="WP_115331503.1">
    <property type="nucleotide sequence ID" value="NZ_CAAAHP010000002.1"/>
</dbReference>
<evidence type="ECO:0000313" key="2">
    <source>
        <dbReference type="Proteomes" id="UP000254794"/>
    </source>
</evidence>
<evidence type="ECO:0000313" key="1">
    <source>
        <dbReference type="EMBL" id="STX51901.1"/>
    </source>
</evidence>
<gene>
    <name evidence="1" type="ORF">NCTC13316_02004</name>
</gene>
<protein>
    <submittedName>
        <fullName evidence="1">Uncharacterized protein</fullName>
    </submittedName>
</protein>
<name>A0A378JMD8_9GAMM</name>
<sequence>MQKTIFGFSLLTLISVSHSSINPSDLIKVNKESNPQCVEYYNYKGDTYCSTKRLQTNGASITEAIRNSEKQNIVFDNRVWQAAWGKQDNTITTIEYLPAGDNIDDWKELITTQFIPNGQKPITPKDYLELILNNFKQAGLNPKITIWEQTPKQIIFEFQVTSPTNLQQDELQKITETPKGLYLLHYVMKQSDMGQDHRQGWLNNLKASSIK</sequence>